<evidence type="ECO:0000256" key="5">
    <source>
        <dbReference type="SAM" id="Phobius"/>
    </source>
</evidence>
<feature type="domain" description="HIG1" evidence="6">
    <location>
        <begin position="25"/>
        <end position="67"/>
    </location>
</feature>
<dbReference type="AlphaFoldDB" id="A0A383W254"/>
<accession>A0A383W254</accession>
<keyword evidence="3 5" id="KW-1133">Transmembrane helix</keyword>
<reference evidence="7 8" key="1">
    <citation type="submission" date="2016-10" db="EMBL/GenBank/DDBJ databases">
        <authorList>
            <person name="Cai Z."/>
        </authorList>
    </citation>
    <scope>NUCLEOTIDE SEQUENCE [LARGE SCALE GENOMIC DNA]</scope>
</reference>
<feature type="transmembrane region" description="Helical" evidence="5">
    <location>
        <begin position="21"/>
        <end position="39"/>
    </location>
</feature>
<dbReference type="Proteomes" id="UP000256970">
    <property type="component" value="Unassembled WGS sequence"/>
</dbReference>
<dbReference type="GO" id="GO:0005739">
    <property type="term" value="C:mitochondrion"/>
    <property type="evidence" value="ECO:0007669"/>
    <property type="project" value="UniProtKB-SubCell"/>
</dbReference>
<gene>
    <name evidence="7" type="ORF">BQ4739_LOCUS11350</name>
</gene>
<comment type="subcellular location">
    <subcellularLocation>
        <location evidence="1">Mitochondrion</location>
    </subcellularLocation>
</comment>
<protein>
    <recommendedName>
        <fullName evidence="6">HIG1 domain-containing protein</fullName>
    </recommendedName>
</protein>
<organism evidence="7 8">
    <name type="scientific">Tetradesmus obliquus</name>
    <name type="common">Green alga</name>
    <name type="synonym">Acutodesmus obliquus</name>
    <dbReference type="NCBI Taxonomy" id="3088"/>
    <lineage>
        <taxon>Eukaryota</taxon>
        <taxon>Viridiplantae</taxon>
        <taxon>Chlorophyta</taxon>
        <taxon>core chlorophytes</taxon>
        <taxon>Chlorophyceae</taxon>
        <taxon>CS clade</taxon>
        <taxon>Sphaeropleales</taxon>
        <taxon>Scenedesmaceae</taxon>
        <taxon>Tetradesmus</taxon>
    </lineage>
</organism>
<keyword evidence="8" id="KW-1185">Reference proteome</keyword>
<evidence type="ECO:0000313" key="7">
    <source>
        <dbReference type="EMBL" id="SZX71213.1"/>
    </source>
</evidence>
<dbReference type="Pfam" id="PF04588">
    <property type="entry name" value="HIG_1_N"/>
    <property type="match status" value="1"/>
</dbReference>
<dbReference type="InterPro" id="IPR007667">
    <property type="entry name" value="Hypoxia_induced_domain"/>
</dbReference>
<name>A0A383W254_TETOB</name>
<feature type="transmembrane region" description="Helical" evidence="5">
    <location>
        <begin position="59"/>
        <end position="77"/>
    </location>
</feature>
<keyword evidence="2 5" id="KW-0812">Transmembrane</keyword>
<dbReference type="EMBL" id="FNXT01001036">
    <property type="protein sequence ID" value="SZX71213.1"/>
    <property type="molecule type" value="Genomic_DNA"/>
</dbReference>
<proteinExistence type="predicted"/>
<evidence type="ECO:0000256" key="2">
    <source>
        <dbReference type="ARBA" id="ARBA00022692"/>
    </source>
</evidence>
<evidence type="ECO:0000259" key="6">
    <source>
        <dbReference type="Pfam" id="PF04588"/>
    </source>
</evidence>
<keyword evidence="4 5" id="KW-0472">Membrane</keyword>
<evidence type="ECO:0000256" key="4">
    <source>
        <dbReference type="ARBA" id="ARBA00023136"/>
    </source>
</evidence>
<evidence type="ECO:0000313" key="8">
    <source>
        <dbReference type="Proteomes" id="UP000256970"/>
    </source>
</evidence>
<sequence length="125" mass="14150">MSTDEYYAEDTFGGGIATSKVYTGPFLAAGFSAILGSFGMASITKRSPNLSFRWLQRRVGAQFMTIAYFFTVNILYYHDGRRWRTRDVGALWKRAYAPIVLDYERRKRAAAKKATENITGGLNQQ</sequence>
<evidence type="ECO:0000256" key="1">
    <source>
        <dbReference type="ARBA" id="ARBA00004173"/>
    </source>
</evidence>
<evidence type="ECO:0000256" key="3">
    <source>
        <dbReference type="ARBA" id="ARBA00022989"/>
    </source>
</evidence>